<dbReference type="InterPro" id="IPR050570">
    <property type="entry name" value="Cell_wall_metabolism_enzyme"/>
</dbReference>
<dbReference type="InterPro" id="IPR011055">
    <property type="entry name" value="Dup_hybrid_motif"/>
</dbReference>
<feature type="domain" description="LysM" evidence="2">
    <location>
        <begin position="50"/>
        <end position="94"/>
    </location>
</feature>
<dbReference type="PANTHER" id="PTHR21666">
    <property type="entry name" value="PEPTIDASE-RELATED"/>
    <property type="match status" value="1"/>
</dbReference>
<evidence type="ECO:0000256" key="1">
    <source>
        <dbReference type="SAM" id="MobiDB-lite"/>
    </source>
</evidence>
<dbReference type="Gene3D" id="3.10.350.10">
    <property type="entry name" value="LysM domain"/>
    <property type="match status" value="3"/>
</dbReference>
<dbReference type="Gene3D" id="2.70.70.10">
    <property type="entry name" value="Glucose Permease (Domain IIA)"/>
    <property type="match status" value="1"/>
</dbReference>
<name>A0A3B0Z0N7_9ZZZZ</name>
<dbReference type="InterPro" id="IPR016047">
    <property type="entry name" value="M23ase_b-sheet_dom"/>
</dbReference>
<dbReference type="CDD" id="cd00118">
    <property type="entry name" value="LysM"/>
    <property type="match status" value="3"/>
</dbReference>
<feature type="domain" description="LysM" evidence="2">
    <location>
        <begin position="139"/>
        <end position="183"/>
    </location>
</feature>
<proteinExistence type="predicted"/>
<dbReference type="SMART" id="SM00257">
    <property type="entry name" value="LysM"/>
    <property type="match status" value="3"/>
</dbReference>
<dbReference type="PANTHER" id="PTHR21666:SF270">
    <property type="entry name" value="MUREIN HYDROLASE ACTIVATOR ENVC"/>
    <property type="match status" value="1"/>
</dbReference>
<gene>
    <name evidence="3" type="ORF">MNBD_GAMMA12-3469</name>
</gene>
<feature type="region of interest" description="Disordered" evidence="1">
    <location>
        <begin position="193"/>
        <end position="242"/>
    </location>
</feature>
<evidence type="ECO:0000313" key="3">
    <source>
        <dbReference type="EMBL" id="VAW81177.1"/>
    </source>
</evidence>
<dbReference type="PROSITE" id="PS51782">
    <property type="entry name" value="LYSM"/>
    <property type="match status" value="3"/>
</dbReference>
<evidence type="ECO:0000259" key="2">
    <source>
        <dbReference type="PROSITE" id="PS51782"/>
    </source>
</evidence>
<dbReference type="GO" id="GO:0004222">
    <property type="term" value="F:metalloendopeptidase activity"/>
    <property type="evidence" value="ECO:0007669"/>
    <property type="project" value="TreeGrafter"/>
</dbReference>
<keyword evidence="3" id="KW-0378">Hydrolase</keyword>
<reference evidence="3" key="1">
    <citation type="submission" date="2018-06" db="EMBL/GenBank/DDBJ databases">
        <authorList>
            <person name="Zhirakovskaya E."/>
        </authorList>
    </citation>
    <scope>NUCLEOTIDE SEQUENCE</scope>
</reference>
<dbReference type="SUPFAM" id="SSF54106">
    <property type="entry name" value="LysM domain"/>
    <property type="match status" value="3"/>
</dbReference>
<dbReference type="CDD" id="cd12797">
    <property type="entry name" value="M23_peptidase"/>
    <property type="match status" value="1"/>
</dbReference>
<feature type="region of interest" description="Disordered" evidence="1">
    <location>
        <begin position="379"/>
        <end position="399"/>
    </location>
</feature>
<sequence length="539" mass="62527">MFSTMLVGAVMSPASVAAVGIMNVSSSLSSLTRVTSAVRRTRQQSRYRSIHHKVKRGESLGSISKKYRINLSQLIRRNRLRRPYRLRIGQKLYIKRVKRKKKQRIIIRASSSRRLRRLSRDRKSKARVRMVKTTRIRTYRHRVRSGETVGSIARGYKVSRRQIIRLNRLRKPYRVRRGRSLIIKQVKTIRYVRSKRKARSKSTVKSKSSHRLTHQANKLRTKNNKKHKNRSSRKSGVSVSARKHIPTKKLLKYKPPKKIIPLRVRTHVHKVRRGDNLRRLSRHYKVSQGQIIRLNRLRHPYRLRPGQRLEIKKVMIRAGHDEFKLGNKSEWKEVKEGKGDSEKIISKRSNSHKYNVNIKKPSTIKGNRLNHLKNKRAASNGTVSQHASRRHIDKSGTSHRSVINRPVKKVGPENGFMLSRGRWIWPANGKLDSRFSRSSKGIKISGQLGQSIYAAAKGKIVYIGDSLIRYGNLVIIKHNSIYFTAYAHNRRLLVQEGQFVSRGQKIAEMGSASSGKIVLHFEIRKDGRPVDPLRYLPRK</sequence>
<dbReference type="AlphaFoldDB" id="A0A3B0Z0N7"/>
<feature type="domain" description="LysM" evidence="2">
    <location>
        <begin position="267"/>
        <end position="311"/>
    </location>
</feature>
<dbReference type="InterPro" id="IPR036779">
    <property type="entry name" value="LysM_dom_sf"/>
</dbReference>
<accession>A0A3B0Z0N7</accession>
<dbReference type="InterPro" id="IPR018392">
    <property type="entry name" value="LysM"/>
</dbReference>
<protein>
    <submittedName>
        <fullName evidence="3">Murein hydrolase activator NlpD</fullName>
    </submittedName>
</protein>
<dbReference type="EMBL" id="UOFL01000212">
    <property type="protein sequence ID" value="VAW81177.1"/>
    <property type="molecule type" value="Genomic_DNA"/>
</dbReference>
<organism evidence="3">
    <name type="scientific">hydrothermal vent metagenome</name>
    <dbReference type="NCBI Taxonomy" id="652676"/>
    <lineage>
        <taxon>unclassified sequences</taxon>
        <taxon>metagenomes</taxon>
        <taxon>ecological metagenomes</taxon>
    </lineage>
</organism>
<dbReference type="Pfam" id="PF01551">
    <property type="entry name" value="Peptidase_M23"/>
    <property type="match status" value="1"/>
</dbReference>
<dbReference type="SUPFAM" id="SSF51261">
    <property type="entry name" value="Duplicated hybrid motif"/>
    <property type="match status" value="1"/>
</dbReference>
<feature type="compositionally biased region" description="Basic residues" evidence="1">
    <location>
        <begin position="193"/>
        <end position="233"/>
    </location>
</feature>
<dbReference type="Pfam" id="PF01476">
    <property type="entry name" value="LysM"/>
    <property type="match status" value="3"/>
</dbReference>